<proteinExistence type="predicted"/>
<organism evidence="1 2">
    <name type="scientific">Brucella lupini</name>
    <dbReference type="NCBI Taxonomy" id="255457"/>
    <lineage>
        <taxon>Bacteria</taxon>
        <taxon>Pseudomonadati</taxon>
        <taxon>Pseudomonadota</taxon>
        <taxon>Alphaproteobacteria</taxon>
        <taxon>Hyphomicrobiales</taxon>
        <taxon>Brucellaceae</taxon>
        <taxon>Brucella/Ochrobactrum group</taxon>
        <taxon>Brucella</taxon>
    </lineage>
</organism>
<reference evidence="1 2" key="1">
    <citation type="submission" date="2017-07" db="EMBL/GenBank/DDBJ databases">
        <title>Draft genome of Ochrobactrum lupini type strain LUP21.</title>
        <authorList>
            <person name="Krzyzanowska D.M."/>
            <person name="Jafra S."/>
        </authorList>
    </citation>
    <scope>NUCLEOTIDE SEQUENCE [LARGE SCALE GENOMIC DNA]</scope>
    <source>
        <strain evidence="1 2">LUP21</strain>
    </source>
</reference>
<comment type="caution">
    <text evidence="1">The sequence shown here is derived from an EMBL/GenBank/DDBJ whole genome shotgun (WGS) entry which is preliminary data.</text>
</comment>
<gene>
    <name evidence="1" type="ORF">CES86_2931</name>
</gene>
<sequence length="40" mass="4556">MAIRDGALTYSPLGAREVMDSRAENRHDAKYRVFSSVKTR</sequence>
<dbReference type="EMBL" id="NNRN01000050">
    <property type="protein sequence ID" value="OYR28523.1"/>
    <property type="molecule type" value="Genomic_DNA"/>
</dbReference>
<dbReference type="Proteomes" id="UP000216363">
    <property type="component" value="Unassembled WGS sequence"/>
</dbReference>
<accession>A0A256GMX3</accession>
<name>A0A256GMX3_9HYPH</name>
<evidence type="ECO:0000313" key="2">
    <source>
        <dbReference type="Proteomes" id="UP000216363"/>
    </source>
</evidence>
<protein>
    <submittedName>
        <fullName evidence="1">Uncharacterized protein</fullName>
    </submittedName>
</protein>
<dbReference type="AlphaFoldDB" id="A0A256GMX3"/>
<evidence type="ECO:0000313" key="1">
    <source>
        <dbReference type="EMBL" id="OYR28523.1"/>
    </source>
</evidence>